<feature type="compositionally biased region" description="Low complexity" evidence="7">
    <location>
        <begin position="86"/>
        <end position="95"/>
    </location>
</feature>
<dbReference type="Pfam" id="PF00355">
    <property type="entry name" value="Rieske"/>
    <property type="match status" value="1"/>
</dbReference>
<dbReference type="AlphaFoldDB" id="D2R8R1"/>
<dbReference type="GO" id="GO:0046872">
    <property type="term" value="F:metal ion binding"/>
    <property type="evidence" value="ECO:0007669"/>
    <property type="project" value="UniProtKB-KW"/>
</dbReference>
<evidence type="ECO:0000256" key="3">
    <source>
        <dbReference type="ARBA" id="ARBA00023004"/>
    </source>
</evidence>
<dbReference type="InterPro" id="IPR017941">
    <property type="entry name" value="Rieske_2Fe-2S"/>
</dbReference>
<organism evidence="10 11">
    <name type="scientific">Pirellula staleyi (strain ATCC 27377 / DSM 6068 / ICPB 4128)</name>
    <name type="common">Pirella staleyi</name>
    <dbReference type="NCBI Taxonomy" id="530564"/>
    <lineage>
        <taxon>Bacteria</taxon>
        <taxon>Pseudomonadati</taxon>
        <taxon>Planctomycetota</taxon>
        <taxon>Planctomycetia</taxon>
        <taxon>Pirellulales</taxon>
        <taxon>Pirellulaceae</taxon>
        <taxon>Pirellula</taxon>
    </lineage>
</organism>
<keyword evidence="1" id="KW-0001">2Fe-2S</keyword>
<feature type="domain" description="Rieske" evidence="9">
    <location>
        <begin position="243"/>
        <end position="340"/>
    </location>
</feature>
<dbReference type="GO" id="GO:0016020">
    <property type="term" value="C:membrane"/>
    <property type="evidence" value="ECO:0007669"/>
    <property type="project" value="InterPro"/>
</dbReference>
<evidence type="ECO:0000256" key="2">
    <source>
        <dbReference type="ARBA" id="ARBA00022723"/>
    </source>
</evidence>
<evidence type="ECO:0000256" key="5">
    <source>
        <dbReference type="ARBA" id="ARBA00023157"/>
    </source>
</evidence>
<evidence type="ECO:0000313" key="11">
    <source>
        <dbReference type="Proteomes" id="UP000001887"/>
    </source>
</evidence>
<dbReference type="GO" id="GO:0051537">
    <property type="term" value="F:2 iron, 2 sulfur cluster binding"/>
    <property type="evidence" value="ECO:0007669"/>
    <property type="project" value="UniProtKB-KW"/>
</dbReference>
<feature type="compositionally biased region" description="Low complexity" evidence="7">
    <location>
        <begin position="42"/>
        <end position="65"/>
    </location>
</feature>
<gene>
    <name evidence="10" type="ordered locus">Psta_2937</name>
</gene>
<proteinExistence type="predicted"/>
<keyword evidence="8" id="KW-1133">Transmembrane helix</keyword>
<dbReference type="Proteomes" id="UP000001887">
    <property type="component" value="Chromosome"/>
</dbReference>
<dbReference type="InterPro" id="IPR005805">
    <property type="entry name" value="Rieske_Fe-S_prot_C"/>
</dbReference>
<evidence type="ECO:0000256" key="1">
    <source>
        <dbReference type="ARBA" id="ARBA00022714"/>
    </source>
</evidence>
<dbReference type="InterPro" id="IPR036922">
    <property type="entry name" value="Rieske_2Fe-2S_sf"/>
</dbReference>
<dbReference type="HOGENOM" id="CLU_715095_0_0_0"/>
<dbReference type="PANTHER" id="PTHR10134">
    <property type="entry name" value="CYTOCHROME B-C1 COMPLEX SUBUNIT RIESKE, MITOCHONDRIAL"/>
    <property type="match status" value="1"/>
</dbReference>
<dbReference type="EMBL" id="CP001848">
    <property type="protein sequence ID" value="ADB17602.1"/>
    <property type="molecule type" value="Genomic_DNA"/>
</dbReference>
<dbReference type="PRINTS" id="PR00162">
    <property type="entry name" value="RIESKE"/>
</dbReference>
<keyword evidence="8" id="KW-0812">Transmembrane</keyword>
<comment type="cofactor">
    <cofactor evidence="6">
        <name>[2Fe-2S] cluster</name>
        <dbReference type="ChEBI" id="CHEBI:190135"/>
    </cofactor>
</comment>
<feature type="compositionally biased region" description="Low complexity" evidence="7">
    <location>
        <begin position="104"/>
        <end position="115"/>
    </location>
</feature>
<evidence type="ECO:0000256" key="4">
    <source>
        <dbReference type="ARBA" id="ARBA00023014"/>
    </source>
</evidence>
<protein>
    <submittedName>
        <fullName evidence="10">Rieske (2Fe-2S) domain protein</fullName>
    </submittedName>
</protein>
<reference evidence="10 11" key="1">
    <citation type="journal article" date="2009" name="Stand. Genomic Sci.">
        <title>Complete genome sequence of Pirellula staleyi type strain (ATCC 27377).</title>
        <authorList>
            <person name="Clum A."/>
            <person name="Tindall B.J."/>
            <person name="Sikorski J."/>
            <person name="Ivanova N."/>
            <person name="Mavrommatis K."/>
            <person name="Lucas S."/>
            <person name="Glavina del Rio T."/>
            <person name="Nolan M."/>
            <person name="Chen F."/>
            <person name="Tice H."/>
            <person name="Pitluck S."/>
            <person name="Cheng J.F."/>
            <person name="Chertkov O."/>
            <person name="Brettin T."/>
            <person name="Han C."/>
            <person name="Detter J.C."/>
            <person name="Kuske C."/>
            <person name="Bruce D."/>
            <person name="Goodwin L."/>
            <person name="Ovchinikova G."/>
            <person name="Pati A."/>
            <person name="Mikhailova N."/>
            <person name="Chen A."/>
            <person name="Palaniappan K."/>
            <person name="Land M."/>
            <person name="Hauser L."/>
            <person name="Chang Y.J."/>
            <person name="Jeffries C.D."/>
            <person name="Chain P."/>
            <person name="Rohde M."/>
            <person name="Goker M."/>
            <person name="Bristow J."/>
            <person name="Eisen J.A."/>
            <person name="Markowitz V."/>
            <person name="Hugenholtz P."/>
            <person name="Kyrpides N.C."/>
            <person name="Klenk H.P."/>
            <person name="Lapidus A."/>
        </authorList>
    </citation>
    <scope>NUCLEOTIDE SEQUENCE [LARGE SCALE GENOMIC DNA]</scope>
    <source>
        <strain evidence="11">ATCC 27377 / DSM 6068 / ICPB 4128</strain>
    </source>
</reference>
<keyword evidence="8" id="KW-0472">Membrane</keyword>
<feature type="compositionally biased region" description="Pro residues" evidence="7">
    <location>
        <begin position="32"/>
        <end position="41"/>
    </location>
</feature>
<dbReference type="KEGG" id="psl:Psta_2937"/>
<evidence type="ECO:0000313" key="10">
    <source>
        <dbReference type="EMBL" id="ADB17602.1"/>
    </source>
</evidence>
<dbReference type="SUPFAM" id="SSF50022">
    <property type="entry name" value="ISP domain"/>
    <property type="match status" value="1"/>
</dbReference>
<feature type="region of interest" description="Disordered" evidence="7">
    <location>
        <begin position="1"/>
        <end position="188"/>
    </location>
</feature>
<dbReference type="PROSITE" id="PS51296">
    <property type="entry name" value="RIESKE"/>
    <property type="match status" value="1"/>
</dbReference>
<keyword evidence="2" id="KW-0479">Metal-binding</keyword>
<dbReference type="InterPro" id="IPR014349">
    <property type="entry name" value="Rieske_Fe-S_prot"/>
</dbReference>
<feature type="compositionally biased region" description="Basic and acidic residues" evidence="7">
    <location>
        <begin position="116"/>
        <end position="126"/>
    </location>
</feature>
<keyword evidence="5" id="KW-1015">Disulfide bond</keyword>
<evidence type="ECO:0000259" key="9">
    <source>
        <dbReference type="PROSITE" id="PS51296"/>
    </source>
</evidence>
<feature type="compositionally biased region" description="Low complexity" evidence="7">
    <location>
        <begin position="173"/>
        <end position="184"/>
    </location>
</feature>
<sequence length="363" mass="37495">MAKKMSVEEILAAARGGKKADSPAPAASTPEPEAPAAPAPSEPTAAASEPAASAAASAPVKAAPKGGAGMSMADILAAARAKKGDAPAAAAAPAPKAEKPAAPKPAAAAKPAAEVATKEPAKESGPKDTASILAAVRKGAKPGPVSKSELAAKAKPDETPAKKKLEVPPMPAKPAYAQPKQAAAGDDPSRRTFLAASLAAVGGMFGSSLAVGFMSLAATQVMWLLGLARFMFPNILIEPPTRFKVGFPSNFGPGQVETKFIPQFGVWIVRYEFEGQPMLYALKAVCTHLGCTPNWLEGEQKFKCPCHGSGFYKDGVNFEGPAPRPLERYAISLADDGQLEVDKSRTFNQELGQWKDPSSFVPV</sequence>
<evidence type="ECO:0000256" key="8">
    <source>
        <dbReference type="SAM" id="Phobius"/>
    </source>
</evidence>
<accession>D2R8R1</accession>
<evidence type="ECO:0000256" key="7">
    <source>
        <dbReference type="SAM" id="MobiDB-lite"/>
    </source>
</evidence>
<keyword evidence="4" id="KW-0411">Iron-sulfur</keyword>
<dbReference type="CDD" id="cd03467">
    <property type="entry name" value="Rieske"/>
    <property type="match status" value="1"/>
</dbReference>
<dbReference type="eggNOG" id="COG0723">
    <property type="taxonomic scope" value="Bacteria"/>
</dbReference>
<keyword evidence="11" id="KW-1185">Reference proteome</keyword>
<feature type="compositionally biased region" description="Basic and acidic residues" evidence="7">
    <location>
        <begin position="150"/>
        <end position="166"/>
    </location>
</feature>
<dbReference type="STRING" id="530564.Psta_2937"/>
<keyword evidence="3" id="KW-0408">Iron</keyword>
<feature type="transmembrane region" description="Helical" evidence="8">
    <location>
        <begin position="193"/>
        <end position="214"/>
    </location>
</feature>
<evidence type="ECO:0000256" key="6">
    <source>
        <dbReference type="ARBA" id="ARBA00034078"/>
    </source>
</evidence>
<dbReference type="Gene3D" id="2.102.10.10">
    <property type="entry name" value="Rieske [2Fe-2S] iron-sulphur domain"/>
    <property type="match status" value="1"/>
</dbReference>
<name>D2R8R1_PIRSD</name>
<feature type="compositionally biased region" description="Low complexity" evidence="7">
    <location>
        <begin position="22"/>
        <end position="31"/>
    </location>
</feature>